<dbReference type="Gene3D" id="3.40.50.300">
    <property type="entry name" value="P-loop containing nucleotide triphosphate hydrolases"/>
    <property type="match status" value="2"/>
</dbReference>
<feature type="domain" description="DUF7605" evidence="4">
    <location>
        <begin position="1534"/>
        <end position="1697"/>
    </location>
</feature>
<feature type="region of interest" description="Disordered" evidence="2">
    <location>
        <begin position="57"/>
        <end position="90"/>
    </location>
</feature>
<keyword evidence="6" id="KW-1185">Reference proteome</keyword>
<dbReference type="PANTHER" id="PTHR36681:SF3">
    <property type="entry name" value="NUCLEAR GTPASE, GERMINAL CENTER-ASSOCIATED, TANDEM DUPLICATE 3"/>
    <property type="match status" value="1"/>
</dbReference>
<evidence type="ECO:0000256" key="1">
    <source>
        <dbReference type="SAM" id="Coils"/>
    </source>
</evidence>
<accession>A0A1X6NM23</accession>
<feature type="domain" description="Dynamin N-terminal" evidence="3">
    <location>
        <begin position="323"/>
        <end position="616"/>
    </location>
</feature>
<reference evidence="5 6" key="1">
    <citation type="submission" date="2017-03" db="EMBL/GenBank/DDBJ databases">
        <title>WGS assembly of Porphyra umbilicalis.</title>
        <authorList>
            <person name="Brawley S.H."/>
            <person name="Blouin N.A."/>
            <person name="Ficko-Blean E."/>
            <person name="Wheeler G.L."/>
            <person name="Lohr M."/>
            <person name="Goodson H.V."/>
            <person name="Jenkins J.W."/>
            <person name="Blaby-Haas C.E."/>
            <person name="Helliwell K.E."/>
            <person name="Chan C."/>
            <person name="Marriage T."/>
            <person name="Bhattacharya D."/>
            <person name="Klein A.S."/>
            <person name="Badis Y."/>
            <person name="Brodie J."/>
            <person name="Cao Y."/>
            <person name="Collen J."/>
            <person name="Dittami S.M."/>
            <person name="Gachon C.M."/>
            <person name="Green B.R."/>
            <person name="Karpowicz S."/>
            <person name="Kim J.W."/>
            <person name="Kudahl U."/>
            <person name="Lin S."/>
            <person name="Michel G."/>
            <person name="Mittag M."/>
            <person name="Olson B.J."/>
            <person name="Pangilinan J."/>
            <person name="Peng Y."/>
            <person name="Qiu H."/>
            <person name="Shu S."/>
            <person name="Singer J.T."/>
            <person name="Smith A.G."/>
            <person name="Sprecher B.N."/>
            <person name="Wagner V."/>
            <person name="Wang W."/>
            <person name="Wang Z.-Y."/>
            <person name="Yan J."/>
            <person name="Yarish C."/>
            <person name="Zoeuner-Riek S."/>
            <person name="Zhuang Y."/>
            <person name="Zou Y."/>
            <person name="Lindquist E.A."/>
            <person name="Grimwood J."/>
            <person name="Barry K."/>
            <person name="Rokhsar D.S."/>
            <person name="Schmutz J."/>
            <person name="Stiller J.W."/>
            <person name="Grossman A.R."/>
            <person name="Prochnik S.E."/>
        </authorList>
    </citation>
    <scope>NUCLEOTIDE SEQUENCE [LARGE SCALE GENOMIC DNA]</scope>
    <source>
        <strain evidence="5">4086291</strain>
    </source>
</reference>
<feature type="compositionally biased region" description="Pro residues" evidence="2">
    <location>
        <begin position="241"/>
        <end position="252"/>
    </location>
</feature>
<dbReference type="InterPro" id="IPR027417">
    <property type="entry name" value="P-loop_NTPase"/>
</dbReference>
<dbReference type="InterPro" id="IPR056024">
    <property type="entry name" value="DUF7605"/>
</dbReference>
<dbReference type="InterPro" id="IPR045063">
    <property type="entry name" value="Dynamin_N"/>
</dbReference>
<dbReference type="SUPFAM" id="SSF52540">
    <property type="entry name" value="P-loop containing nucleoside triphosphate hydrolases"/>
    <property type="match status" value="2"/>
</dbReference>
<evidence type="ECO:0000259" key="4">
    <source>
        <dbReference type="Pfam" id="PF24564"/>
    </source>
</evidence>
<evidence type="ECO:0000313" key="5">
    <source>
        <dbReference type="EMBL" id="OSX69637.1"/>
    </source>
</evidence>
<protein>
    <recommendedName>
        <fullName evidence="7">AAA+ ATPase domain-containing protein</fullName>
    </recommendedName>
</protein>
<keyword evidence="1" id="KW-0175">Coiled coil</keyword>
<dbReference type="PANTHER" id="PTHR36681">
    <property type="entry name" value="NUCLEAR GTPASE, GERMINAL CENTER-ASSOCIATED, TANDEM DUPLICATE 3"/>
    <property type="match status" value="1"/>
</dbReference>
<dbReference type="EMBL" id="KV919463">
    <property type="protein sequence ID" value="OSX69637.1"/>
    <property type="molecule type" value="Genomic_DNA"/>
</dbReference>
<gene>
    <name evidence="5" type="ORF">BU14_1327s0002</name>
</gene>
<evidence type="ECO:0000256" key="2">
    <source>
        <dbReference type="SAM" id="MobiDB-lite"/>
    </source>
</evidence>
<name>A0A1X6NM23_PORUM</name>
<evidence type="ECO:0008006" key="7">
    <source>
        <dbReference type="Google" id="ProtNLM"/>
    </source>
</evidence>
<feature type="compositionally biased region" description="Acidic residues" evidence="2">
    <location>
        <begin position="133"/>
        <end position="192"/>
    </location>
</feature>
<dbReference type="Pfam" id="PF24564">
    <property type="entry name" value="DUF7605"/>
    <property type="match status" value="1"/>
</dbReference>
<evidence type="ECO:0000259" key="3">
    <source>
        <dbReference type="Pfam" id="PF00350"/>
    </source>
</evidence>
<feature type="coiled-coil region" evidence="1">
    <location>
        <begin position="1302"/>
        <end position="1336"/>
    </location>
</feature>
<feature type="compositionally biased region" description="Pro residues" evidence="2">
    <location>
        <begin position="306"/>
        <end position="317"/>
    </location>
</feature>
<feature type="region of interest" description="Disordered" evidence="2">
    <location>
        <begin position="1"/>
        <end position="37"/>
    </location>
</feature>
<evidence type="ECO:0000313" key="6">
    <source>
        <dbReference type="Proteomes" id="UP000218209"/>
    </source>
</evidence>
<feature type="region of interest" description="Disordered" evidence="2">
    <location>
        <begin position="123"/>
        <end position="197"/>
    </location>
</feature>
<feature type="region of interest" description="Disordered" evidence="2">
    <location>
        <begin position="231"/>
        <end position="268"/>
    </location>
</feature>
<feature type="region of interest" description="Disordered" evidence="2">
    <location>
        <begin position="298"/>
        <end position="320"/>
    </location>
</feature>
<sequence length="1866" mass="197753">MGREPTARIGTGSARTSPRGGVPAPVGALARDGGVQSTTSVVPVSTAVKATLTPVRVPVGGTTDMSAPPPPMPPSEAPVAGHPAPSDLAPSTLTVKPAVVKAEASVSVPPVADVEFVSVVSPAPKPAGTVIVLDDDTEEEAADGEDDEMLKEDEQGADCADEQLDEDNDDEDADEEDRDDDESTDDMGEDSSDAVLTECSDGFAALAATAMGASSSSVPAVAPRVPLSAAASPLLSSEPQGPAPKRPRPISPADPAKRARTDVSAGQAMDDVDEITPVRATTLAPTFATSPLAGMSTAAAATTAARPPPPTPPPPSSPSFVLGICGPTGAGKSTVLNAILDGCNVLPTSAMRACTAVPIEIRYKAPSGASDGRAETAADDPDEDNLEQLLLGEVEEEEDLLTGGDSDGRFGAEIEFIGLDEWTAMLTTTADVVRRKAERRRTLESSLVQTDAAADPAARAAAMKHYCDGEDVDEAGASAAASVKAVLKGQLFPSLIEFQTHCRTPAVQSVLHFLGQTLHFYGDRPADISRRIARFLATTTGTASGPSVWPLVRKAVVSGPWALLSGGLTLVDLPGLGDSNSARNSVVSGYIERCHGILATAPITRARDNKSTKDIFQHQARAGVKAGRIMFLAFLATQADNVDVAEIVDELGADFMQHYFTGWRAYQVDPSSLAPYMTSAALQLQQVESRVTALKRLAASVGVDDARYVATQSDLSEKTRQLRSACIVARNGAVAANLANQYKEDMADALNPASPPGVRALDVFTVSAVEYEKIMREGGGNAELSSTYTDVRATGIPSLLDALWALSNTSAAVRARGLCDHAAAFSARSSAADDAATADIDIDALEKFLNGILREDSELGTAADDAIAPDVLRRTMEQDQEVAVARRQAAVAESSKALQDRTRYLSNISALNKRAASALDGFVRLCSESSTLVASKRRLEMWSQQARDLVAATVAGPADSAALIAVLGDSGAGKSTLLNALLQVDDGGVLPVSGVRACTAAPIEISYRAAQPGSRYEATVEFLTADEWHTELAALLSDLADAGVIKKRMVRPQAEGARLAYDRVFSVYGKIDSLKELQQSHKVEQLLGSTVTLRAPTPRLIRQQLEDYVSSKGDDKAHAASQAVAGHVWPIVKMARLKGPFNILADCGGRLLDLPGLQDSNAARNAVVQSFLSQCSSFLIAAPVRRAIDNKTARELLGRQFRRQLLLDGRMGSVALVATATDDLDALHVAAELGIRGVATYSGISEADVSKKMHTHAPHVKRLRKRVSAIAKRRGHLELTLRRATASFDTEVRSLELGAGDAMRHTTAITRLRAQIRKLQANLNVLRGAINTATVELRRREHVINHLCASARNAFCRVQLRADFAEGVREVMAASLMSSGLSEQDVADEAPLLPVFTVSSRDYQNLRQQNDKAVAFYTLAQTEVPSLHAYVRHNMLLSRAAAEATRSDRIELMTTSLSQYLTLQDRATPAQQKALSLVTKNLSQATAGQLNEAVKATRSRMEMALLKGPLAEAMDLGDVKACRLASPALTSIERSMHWATFRACIKRDGVYTSSTVGHININQSMAAPLMEAAMQAWRSVFGTGVPKLMQRMNADCSKVADHVLETVVAAVTDAGLSAAPLMAELGMAVRRSFELGLTSAAKAADLKIDSFQRDAWVAFASTVEQSLAPGYELAKAECGPGCIARLKGHMRTCVDEQRHVMFKTGVQQMRRRMKKLVLDLQLMLREAVGLHLGALLTSVEMVWDANCEVSGDKCARLSASLNGLKAFVLRLGAASFALRAAMSAVDFDADDSHRSVLPVLPGLGGGGGARGVSLVNEDEVRKLLPPESPPPAAKPESCSCPVCLRKRILAGRSSVKPEGGAPSGLY</sequence>
<feature type="domain" description="Dynamin N-terminal" evidence="3">
    <location>
        <begin position="964"/>
        <end position="1196"/>
    </location>
</feature>
<dbReference type="Pfam" id="PF00350">
    <property type="entry name" value="Dynamin_N"/>
    <property type="match status" value="2"/>
</dbReference>
<dbReference type="Proteomes" id="UP000218209">
    <property type="component" value="Unassembled WGS sequence"/>
</dbReference>
<proteinExistence type="predicted"/>
<feature type="compositionally biased region" description="Pro residues" evidence="2">
    <location>
        <begin position="67"/>
        <end position="76"/>
    </location>
</feature>
<dbReference type="OrthoDB" id="3598281at2759"/>
<organism evidence="5 6">
    <name type="scientific">Porphyra umbilicalis</name>
    <name type="common">Purple laver</name>
    <name type="synonym">Red alga</name>
    <dbReference type="NCBI Taxonomy" id="2786"/>
    <lineage>
        <taxon>Eukaryota</taxon>
        <taxon>Rhodophyta</taxon>
        <taxon>Bangiophyceae</taxon>
        <taxon>Bangiales</taxon>
        <taxon>Bangiaceae</taxon>
        <taxon>Porphyra</taxon>
    </lineage>
</organism>